<sequence length="136" mass="14903">MPLIRMINWSNLPIESIDGLNGNEVNFLSDLSMGGRDEAYDEELMEFIRFIECGNDDALPPLPSEEEACPEDPMRNKPCNSADAAQSRALKWSATRKAVSVRTVQPRIAAQSAAPGKECYWLLAGCLAIGRSASND</sequence>
<keyword evidence="3" id="KW-1185">Reference proteome</keyword>
<gene>
    <name evidence="2" type="ORF">BOX15_Mlig001804g2</name>
</gene>
<proteinExistence type="predicted"/>
<comment type="caution">
    <text evidence="2">The sequence shown here is derived from an EMBL/GenBank/DDBJ whole genome shotgun (WGS) entry which is preliminary data.</text>
</comment>
<dbReference type="Proteomes" id="UP000215902">
    <property type="component" value="Unassembled WGS sequence"/>
</dbReference>
<dbReference type="AlphaFoldDB" id="A0A267FUV1"/>
<accession>A0A267FUV1</accession>
<dbReference type="EMBL" id="NIVC01000736">
    <property type="protein sequence ID" value="PAA77516.1"/>
    <property type="molecule type" value="Genomic_DNA"/>
</dbReference>
<feature type="region of interest" description="Disordered" evidence="1">
    <location>
        <begin position="58"/>
        <end position="81"/>
    </location>
</feature>
<evidence type="ECO:0000313" key="3">
    <source>
        <dbReference type="Proteomes" id="UP000215902"/>
    </source>
</evidence>
<evidence type="ECO:0000256" key="1">
    <source>
        <dbReference type="SAM" id="MobiDB-lite"/>
    </source>
</evidence>
<reference evidence="2 3" key="1">
    <citation type="submission" date="2017-06" db="EMBL/GenBank/DDBJ databases">
        <title>A platform for efficient transgenesis in Macrostomum lignano, a flatworm model organism for stem cell research.</title>
        <authorList>
            <person name="Berezikov E."/>
        </authorList>
    </citation>
    <scope>NUCLEOTIDE SEQUENCE [LARGE SCALE GENOMIC DNA]</scope>
    <source>
        <strain evidence="2">DV1</strain>
        <tissue evidence="2">Whole organism</tissue>
    </source>
</reference>
<protein>
    <submittedName>
        <fullName evidence="2">Uncharacterized protein</fullName>
    </submittedName>
</protein>
<organism evidence="2 3">
    <name type="scientific">Macrostomum lignano</name>
    <dbReference type="NCBI Taxonomy" id="282301"/>
    <lineage>
        <taxon>Eukaryota</taxon>
        <taxon>Metazoa</taxon>
        <taxon>Spiralia</taxon>
        <taxon>Lophotrochozoa</taxon>
        <taxon>Platyhelminthes</taxon>
        <taxon>Rhabditophora</taxon>
        <taxon>Macrostomorpha</taxon>
        <taxon>Macrostomida</taxon>
        <taxon>Macrostomidae</taxon>
        <taxon>Macrostomum</taxon>
    </lineage>
</organism>
<evidence type="ECO:0000313" key="2">
    <source>
        <dbReference type="EMBL" id="PAA77516.1"/>
    </source>
</evidence>
<name>A0A267FUV1_9PLAT</name>